<keyword evidence="3" id="KW-1185">Reference proteome</keyword>
<dbReference type="EMBL" id="CP000698">
    <property type="protein sequence ID" value="ABQ25201.1"/>
    <property type="molecule type" value="Genomic_DNA"/>
</dbReference>
<dbReference type="Proteomes" id="UP000006695">
    <property type="component" value="Chromosome"/>
</dbReference>
<protein>
    <recommendedName>
        <fullName evidence="4">Outer membrane protein beta-barrel domain-containing protein</fullName>
    </recommendedName>
</protein>
<dbReference type="HOGENOM" id="CLU_1353016_0_0_7"/>
<name>A5GB47_GEOUR</name>
<evidence type="ECO:0000313" key="3">
    <source>
        <dbReference type="Proteomes" id="UP000006695"/>
    </source>
</evidence>
<evidence type="ECO:0000313" key="2">
    <source>
        <dbReference type="EMBL" id="ABQ25201.1"/>
    </source>
</evidence>
<proteinExistence type="predicted"/>
<feature type="signal peptide" evidence="1">
    <location>
        <begin position="1"/>
        <end position="20"/>
    </location>
</feature>
<organism evidence="2 3">
    <name type="scientific">Geotalea uraniireducens (strain Rf4)</name>
    <name type="common">Geobacter uraniireducens</name>
    <dbReference type="NCBI Taxonomy" id="351605"/>
    <lineage>
        <taxon>Bacteria</taxon>
        <taxon>Pseudomonadati</taxon>
        <taxon>Thermodesulfobacteriota</taxon>
        <taxon>Desulfuromonadia</taxon>
        <taxon>Geobacterales</taxon>
        <taxon>Geobacteraceae</taxon>
        <taxon>Geotalea</taxon>
    </lineage>
</organism>
<dbReference type="AlphaFoldDB" id="A5GB47"/>
<feature type="chain" id="PRO_5002683367" description="Outer membrane protein beta-barrel domain-containing protein" evidence="1">
    <location>
        <begin position="21"/>
        <end position="191"/>
    </location>
</feature>
<gene>
    <name evidence="2" type="ordered locus">Gura_0995</name>
</gene>
<evidence type="ECO:0008006" key="4">
    <source>
        <dbReference type="Google" id="ProtNLM"/>
    </source>
</evidence>
<dbReference type="RefSeq" id="WP_011937925.1">
    <property type="nucleotide sequence ID" value="NC_009483.1"/>
</dbReference>
<dbReference type="OrthoDB" id="5395875at2"/>
<reference evidence="2 3" key="1">
    <citation type="submission" date="2007-05" db="EMBL/GenBank/DDBJ databases">
        <title>Complete sequence of Geobacter uraniireducens Rf4.</title>
        <authorList>
            <consortium name="US DOE Joint Genome Institute"/>
            <person name="Copeland A."/>
            <person name="Lucas S."/>
            <person name="Lapidus A."/>
            <person name="Barry K."/>
            <person name="Detter J.C."/>
            <person name="Glavina del Rio T."/>
            <person name="Hammon N."/>
            <person name="Israni S."/>
            <person name="Dalin E."/>
            <person name="Tice H."/>
            <person name="Pitluck S."/>
            <person name="Chertkov O."/>
            <person name="Brettin T."/>
            <person name="Bruce D."/>
            <person name="Han C."/>
            <person name="Schmutz J."/>
            <person name="Larimer F."/>
            <person name="Land M."/>
            <person name="Hauser L."/>
            <person name="Kyrpides N."/>
            <person name="Mikhailova N."/>
            <person name="Shelobolina E."/>
            <person name="Aklujkar M."/>
            <person name="Lovley D."/>
            <person name="Richardson P."/>
        </authorList>
    </citation>
    <scope>NUCLEOTIDE SEQUENCE [LARGE SCALE GENOMIC DNA]</scope>
    <source>
        <strain evidence="2 3">Rf4</strain>
    </source>
</reference>
<accession>A5GB47</accession>
<evidence type="ECO:0000256" key="1">
    <source>
        <dbReference type="SAM" id="SignalP"/>
    </source>
</evidence>
<sequence length="191" mass="21034">MKIIVFLLIVILLTATTAFAADLGTPLLSESLATRKFFDPDRLLTTGGVKYRGLEGVTIEPQIGVGYTARERDIKGGFEESIHKVHALAGGKIDLAKTLYFSGAAKVPVYTYGLTDSSTSFVSPQVPASRHEYDFTRLSPSTLSWTGEVGLHLGLGADLTIYYDQNLFNSYQPGMTQPEERFGTRIIFRFK</sequence>
<dbReference type="KEGG" id="gur:Gura_0995"/>
<keyword evidence="1" id="KW-0732">Signal</keyword>